<dbReference type="Gene3D" id="3.90.550.10">
    <property type="entry name" value="Spore Coat Polysaccharide Biosynthesis Protein SpsA, Chain A"/>
    <property type="match status" value="1"/>
</dbReference>
<evidence type="ECO:0000313" key="4">
    <source>
        <dbReference type="Proteomes" id="UP000317369"/>
    </source>
</evidence>
<dbReference type="GO" id="GO:0009298">
    <property type="term" value="P:GDP-mannose biosynthetic process"/>
    <property type="evidence" value="ECO:0007669"/>
    <property type="project" value="TreeGrafter"/>
</dbReference>
<feature type="domain" description="MannoseP isomerase/GMP-like beta-helix" evidence="2">
    <location>
        <begin position="304"/>
        <end position="352"/>
    </location>
</feature>
<dbReference type="Pfam" id="PF00483">
    <property type="entry name" value="NTP_transferase"/>
    <property type="match status" value="1"/>
</dbReference>
<gene>
    <name evidence="3" type="primary">manC</name>
    <name evidence="3" type="ORF">KS4_02790</name>
</gene>
<feature type="domain" description="Nucleotidyl transferase" evidence="1">
    <location>
        <begin position="4"/>
        <end position="289"/>
    </location>
</feature>
<dbReference type="OrthoDB" id="9806359at2"/>
<dbReference type="InterPro" id="IPR054566">
    <property type="entry name" value="ManC/GMP-like_b-helix"/>
</dbReference>
<dbReference type="EMBL" id="CP036425">
    <property type="protein sequence ID" value="QDU32248.1"/>
    <property type="molecule type" value="Genomic_DNA"/>
</dbReference>
<dbReference type="InterPro" id="IPR005835">
    <property type="entry name" value="NTP_transferase_dom"/>
</dbReference>
<evidence type="ECO:0000259" key="2">
    <source>
        <dbReference type="Pfam" id="PF22640"/>
    </source>
</evidence>
<dbReference type="PANTHER" id="PTHR46390:SF1">
    <property type="entry name" value="MANNOSE-1-PHOSPHATE GUANYLYLTRANSFERASE"/>
    <property type="match status" value="1"/>
</dbReference>
<name>A0A517YPW3_9BACT</name>
<dbReference type="KEGG" id="pcor:KS4_02790"/>
<dbReference type="Proteomes" id="UP000317369">
    <property type="component" value="Chromosome"/>
</dbReference>
<protein>
    <submittedName>
        <fullName evidence="3">Mannose-1-phosphate guanylyltransferase</fullName>
        <ecNumber evidence="3">2.7.7.13</ecNumber>
    </submittedName>
</protein>
<evidence type="ECO:0000313" key="3">
    <source>
        <dbReference type="EMBL" id="QDU32248.1"/>
    </source>
</evidence>
<sequence length="365" mass="39946">MRYALIIAGGSGTRLWPMSTQAMPKQLIPFINGKSLLQIAVERLEKVLPHDQIFICAGSSMKQAILDGLPNFSPNNFIEEPTGRDTLNAIALSTAILAQKNPDAVVGVFSADQVIEPVDQFASVVDTGYQIAESTPDSLVTFGIKPTHPATGYGYLQLGAALPSNNGLIVDQYKEKPDLSTAQAYLDAGPDQYLWNSGMFVWQAKTLLECVKRYTPDNYTQIKSITDALDTPQYDAILAEVYPKLPRISVDYAVMEPASQDPDIQVIATPMPIQWLDVGSWPSFKTVCDHDDNQNAQPNTKSTLIDTQNTLVASNDPNHLVTVLGCSDLIVIHTPTSTLVCHKDHAEQIKNLHSQIAETHGPDYL</sequence>
<keyword evidence="3" id="KW-0808">Transferase</keyword>
<dbReference type="GO" id="GO:0004475">
    <property type="term" value="F:mannose-1-phosphate guanylyltransferase (GTP) activity"/>
    <property type="evidence" value="ECO:0007669"/>
    <property type="project" value="UniProtKB-EC"/>
</dbReference>
<accession>A0A517YPW3</accession>
<dbReference type="SUPFAM" id="SSF53448">
    <property type="entry name" value="Nucleotide-diphospho-sugar transferases"/>
    <property type="match status" value="1"/>
</dbReference>
<dbReference type="InterPro" id="IPR049577">
    <property type="entry name" value="GMPP_N"/>
</dbReference>
<dbReference type="EC" id="2.7.7.13" evidence="3"/>
<proteinExistence type="predicted"/>
<reference evidence="3 4" key="1">
    <citation type="submission" date="2019-02" db="EMBL/GenBank/DDBJ databases">
        <title>Deep-cultivation of Planctomycetes and their phenomic and genomic characterization uncovers novel biology.</title>
        <authorList>
            <person name="Wiegand S."/>
            <person name="Jogler M."/>
            <person name="Boedeker C."/>
            <person name="Pinto D."/>
            <person name="Vollmers J."/>
            <person name="Rivas-Marin E."/>
            <person name="Kohn T."/>
            <person name="Peeters S.H."/>
            <person name="Heuer A."/>
            <person name="Rast P."/>
            <person name="Oberbeckmann S."/>
            <person name="Bunk B."/>
            <person name="Jeske O."/>
            <person name="Meyerdierks A."/>
            <person name="Storesund J.E."/>
            <person name="Kallscheuer N."/>
            <person name="Luecker S."/>
            <person name="Lage O.M."/>
            <person name="Pohl T."/>
            <person name="Merkel B.J."/>
            <person name="Hornburger P."/>
            <person name="Mueller R.-W."/>
            <person name="Bruemmer F."/>
            <person name="Labrenz M."/>
            <person name="Spormann A.M."/>
            <person name="Op den Camp H."/>
            <person name="Overmann J."/>
            <person name="Amann R."/>
            <person name="Jetten M.S.M."/>
            <person name="Mascher T."/>
            <person name="Medema M.H."/>
            <person name="Devos D.P."/>
            <person name="Kaster A.-K."/>
            <person name="Ovreas L."/>
            <person name="Rohde M."/>
            <person name="Galperin M.Y."/>
            <person name="Jogler C."/>
        </authorList>
    </citation>
    <scope>NUCLEOTIDE SEQUENCE [LARGE SCALE GENOMIC DNA]</scope>
    <source>
        <strain evidence="3 4">KS4</strain>
    </source>
</reference>
<dbReference type="InterPro" id="IPR029044">
    <property type="entry name" value="Nucleotide-diphossugar_trans"/>
</dbReference>
<keyword evidence="4" id="KW-1185">Reference proteome</keyword>
<evidence type="ECO:0000259" key="1">
    <source>
        <dbReference type="Pfam" id="PF00483"/>
    </source>
</evidence>
<dbReference type="PANTHER" id="PTHR46390">
    <property type="entry name" value="MANNOSE-1-PHOSPHATE GUANYLYLTRANSFERASE"/>
    <property type="match status" value="1"/>
</dbReference>
<dbReference type="SUPFAM" id="SSF159283">
    <property type="entry name" value="Guanosine diphospho-D-mannose pyrophosphorylase/mannose-6-phosphate isomerase linker domain"/>
    <property type="match status" value="1"/>
</dbReference>
<dbReference type="InterPro" id="IPR051161">
    <property type="entry name" value="Mannose-6P_isomerase_type2"/>
</dbReference>
<dbReference type="Pfam" id="PF22640">
    <property type="entry name" value="ManC_GMP_beta-helix"/>
    <property type="match status" value="1"/>
</dbReference>
<dbReference type="AlphaFoldDB" id="A0A517YPW3"/>
<dbReference type="CDD" id="cd02509">
    <property type="entry name" value="GDP-M1P_Guanylyltransferase"/>
    <property type="match status" value="1"/>
</dbReference>
<organism evidence="3 4">
    <name type="scientific">Poriferisphaera corsica</name>
    <dbReference type="NCBI Taxonomy" id="2528020"/>
    <lineage>
        <taxon>Bacteria</taxon>
        <taxon>Pseudomonadati</taxon>
        <taxon>Planctomycetota</taxon>
        <taxon>Phycisphaerae</taxon>
        <taxon>Phycisphaerales</taxon>
        <taxon>Phycisphaeraceae</taxon>
        <taxon>Poriferisphaera</taxon>
    </lineage>
</organism>
<keyword evidence="3" id="KW-0548">Nucleotidyltransferase</keyword>
<dbReference type="RefSeq" id="WP_145073501.1">
    <property type="nucleotide sequence ID" value="NZ_CP036425.1"/>
</dbReference>